<feature type="domain" description="Zn(2)-C6 fungal-type" evidence="7">
    <location>
        <begin position="19"/>
        <end position="48"/>
    </location>
</feature>
<evidence type="ECO:0000259" key="7">
    <source>
        <dbReference type="PROSITE" id="PS50048"/>
    </source>
</evidence>
<dbReference type="PANTHER" id="PTHR47540:SF4">
    <property type="entry name" value="TRANSCRIPTION FACTOR RGLT"/>
    <property type="match status" value="1"/>
</dbReference>
<protein>
    <recommendedName>
        <fullName evidence="7">Zn(2)-C6 fungal-type domain-containing protein</fullName>
    </recommendedName>
</protein>
<dbReference type="GO" id="GO:0005634">
    <property type="term" value="C:nucleus"/>
    <property type="evidence" value="ECO:0007669"/>
    <property type="project" value="UniProtKB-SubCell"/>
</dbReference>
<dbReference type="PROSITE" id="PS50048">
    <property type="entry name" value="ZN2_CY6_FUNGAL_2"/>
    <property type="match status" value="1"/>
</dbReference>
<evidence type="ECO:0000256" key="6">
    <source>
        <dbReference type="SAM" id="MobiDB-lite"/>
    </source>
</evidence>
<evidence type="ECO:0000256" key="2">
    <source>
        <dbReference type="ARBA" id="ARBA00023015"/>
    </source>
</evidence>
<dbReference type="GO" id="GO:0045944">
    <property type="term" value="P:positive regulation of transcription by RNA polymerase II"/>
    <property type="evidence" value="ECO:0007669"/>
    <property type="project" value="TreeGrafter"/>
</dbReference>
<feature type="region of interest" description="Disordered" evidence="6">
    <location>
        <begin position="159"/>
        <end position="190"/>
    </location>
</feature>
<keyword evidence="4" id="KW-0804">Transcription</keyword>
<dbReference type="AlphaFoldDB" id="A0A420YP43"/>
<keyword evidence="3" id="KW-0238">DNA-binding</keyword>
<organism evidence="8 9">
    <name type="scientific">Coniochaeta pulveracea</name>
    <dbReference type="NCBI Taxonomy" id="177199"/>
    <lineage>
        <taxon>Eukaryota</taxon>
        <taxon>Fungi</taxon>
        <taxon>Dikarya</taxon>
        <taxon>Ascomycota</taxon>
        <taxon>Pezizomycotina</taxon>
        <taxon>Sordariomycetes</taxon>
        <taxon>Sordariomycetidae</taxon>
        <taxon>Coniochaetales</taxon>
        <taxon>Coniochaetaceae</taxon>
        <taxon>Coniochaeta</taxon>
    </lineage>
</organism>
<dbReference type="GO" id="GO:0000981">
    <property type="term" value="F:DNA-binding transcription factor activity, RNA polymerase II-specific"/>
    <property type="evidence" value="ECO:0007669"/>
    <property type="project" value="InterPro"/>
</dbReference>
<sequence length="401" mass="43926">MTVMSERSSTSRRGNLHKTCDPCRKRKIKCSSHKPCERCVRLGLDCCYSPVQPMGRPPVRRRSKQQHSPSMHTTLSDSSPSTVNVNGHTNGVNQLSASVAECGPSLRLDDPLAPSLYATTANGVPQELAGMHWGDLRDFGNIFDQLPPLSPITAIASDDMCQPSASSGQRDGGSGGAESYPGHPTGAPSDSCQCGRLVQAHLGSRSGQTDTPKEAAQFIGSLRESMNLTQHVLACQVCCNMRGRLRDVSGNVMLLGALMMMMARSCLSFLPDQRRRAEEFGHDRYPASTILRGQGQGSGTLEFSLDRRQFWLVLNGLMAAELDSMDTICDAMTSRQNSLHEHGHEECRPGSPCRKNQDQAVLDPSEFCPRSIDARSFFSCFRTIDHVRSVIREARQQLVTT</sequence>
<evidence type="ECO:0000313" key="8">
    <source>
        <dbReference type="EMBL" id="RKU49565.1"/>
    </source>
</evidence>
<keyword evidence="9" id="KW-1185">Reference proteome</keyword>
<dbReference type="PROSITE" id="PS00463">
    <property type="entry name" value="ZN2_CY6_FUNGAL_1"/>
    <property type="match status" value="1"/>
</dbReference>
<evidence type="ECO:0000256" key="1">
    <source>
        <dbReference type="ARBA" id="ARBA00004123"/>
    </source>
</evidence>
<dbReference type="Proteomes" id="UP000275385">
    <property type="component" value="Unassembled WGS sequence"/>
</dbReference>
<dbReference type="SMART" id="SM00066">
    <property type="entry name" value="GAL4"/>
    <property type="match status" value="1"/>
</dbReference>
<proteinExistence type="predicted"/>
<dbReference type="InterPro" id="IPR036864">
    <property type="entry name" value="Zn2-C6_fun-type_DNA-bd_sf"/>
</dbReference>
<feature type="compositionally biased region" description="Polar residues" evidence="6">
    <location>
        <begin position="66"/>
        <end position="81"/>
    </location>
</feature>
<evidence type="ECO:0000256" key="4">
    <source>
        <dbReference type="ARBA" id="ARBA00023163"/>
    </source>
</evidence>
<evidence type="ECO:0000256" key="3">
    <source>
        <dbReference type="ARBA" id="ARBA00023125"/>
    </source>
</evidence>
<name>A0A420YP43_9PEZI</name>
<dbReference type="Gene3D" id="4.10.240.10">
    <property type="entry name" value="Zn(2)-C6 fungal-type DNA-binding domain"/>
    <property type="match status" value="1"/>
</dbReference>
<comment type="subcellular location">
    <subcellularLocation>
        <location evidence="1">Nucleus</location>
    </subcellularLocation>
</comment>
<feature type="region of interest" description="Disordered" evidence="6">
    <location>
        <begin position="55"/>
        <end position="88"/>
    </location>
</feature>
<keyword evidence="5" id="KW-0539">Nucleus</keyword>
<dbReference type="GO" id="GO:0008270">
    <property type="term" value="F:zinc ion binding"/>
    <property type="evidence" value="ECO:0007669"/>
    <property type="project" value="InterPro"/>
</dbReference>
<gene>
    <name evidence="8" type="ORF">DL546_009316</name>
</gene>
<comment type="caution">
    <text evidence="8">The sequence shown here is derived from an EMBL/GenBank/DDBJ whole genome shotgun (WGS) entry which is preliminary data.</text>
</comment>
<feature type="compositionally biased region" description="Polar residues" evidence="6">
    <location>
        <begin position="1"/>
        <end position="13"/>
    </location>
</feature>
<keyword evidence="2" id="KW-0805">Transcription regulation</keyword>
<evidence type="ECO:0000313" key="9">
    <source>
        <dbReference type="Proteomes" id="UP000275385"/>
    </source>
</evidence>
<dbReference type="PANTHER" id="PTHR47540">
    <property type="entry name" value="THIAMINE REPRESSIBLE GENES REGULATORY PROTEIN THI5"/>
    <property type="match status" value="1"/>
</dbReference>
<dbReference type="OrthoDB" id="3364175at2759"/>
<dbReference type="InterPro" id="IPR001138">
    <property type="entry name" value="Zn2Cys6_DnaBD"/>
</dbReference>
<dbReference type="STRING" id="177199.A0A420YP43"/>
<dbReference type="SUPFAM" id="SSF57701">
    <property type="entry name" value="Zn2/Cys6 DNA-binding domain"/>
    <property type="match status" value="1"/>
</dbReference>
<dbReference type="CDD" id="cd00067">
    <property type="entry name" value="GAL4"/>
    <property type="match status" value="1"/>
</dbReference>
<evidence type="ECO:0000256" key="5">
    <source>
        <dbReference type="ARBA" id="ARBA00023242"/>
    </source>
</evidence>
<accession>A0A420YP43</accession>
<dbReference type="Pfam" id="PF00172">
    <property type="entry name" value="Zn_clus"/>
    <property type="match status" value="1"/>
</dbReference>
<dbReference type="EMBL" id="QVQW01000001">
    <property type="protein sequence ID" value="RKU49565.1"/>
    <property type="molecule type" value="Genomic_DNA"/>
</dbReference>
<feature type="region of interest" description="Disordered" evidence="6">
    <location>
        <begin position="1"/>
        <end position="20"/>
    </location>
</feature>
<reference evidence="8 9" key="1">
    <citation type="submission" date="2018-08" db="EMBL/GenBank/DDBJ databases">
        <title>Draft genome of the lignicolous fungus Coniochaeta pulveracea.</title>
        <authorList>
            <person name="Borstlap C.J."/>
            <person name="De Witt R.N."/>
            <person name="Botha A."/>
            <person name="Volschenk H."/>
        </authorList>
    </citation>
    <scope>NUCLEOTIDE SEQUENCE [LARGE SCALE GENOMIC DNA]</scope>
    <source>
        <strain evidence="8 9">CAB683</strain>
    </source>
</reference>
<dbReference type="InterPro" id="IPR051711">
    <property type="entry name" value="Stress_Response_Reg"/>
</dbReference>
<dbReference type="GO" id="GO:0043565">
    <property type="term" value="F:sequence-specific DNA binding"/>
    <property type="evidence" value="ECO:0007669"/>
    <property type="project" value="TreeGrafter"/>
</dbReference>